<reference evidence="3" key="1">
    <citation type="journal article" date="2019" name="Int. J. Syst. Evol. Microbiol.">
        <title>The Global Catalogue of Microorganisms (GCM) 10K type strain sequencing project: providing services to taxonomists for standard genome sequencing and annotation.</title>
        <authorList>
            <consortium name="The Broad Institute Genomics Platform"/>
            <consortium name="The Broad Institute Genome Sequencing Center for Infectious Disease"/>
            <person name="Wu L."/>
            <person name="Ma J."/>
        </authorList>
    </citation>
    <scope>NUCLEOTIDE SEQUENCE [LARGE SCALE GENOMIC DNA]</scope>
    <source>
        <strain evidence="3">CGMCC 1.12151</strain>
    </source>
</reference>
<comment type="caution">
    <text evidence="2">The sequence shown here is derived from an EMBL/GenBank/DDBJ whole genome shotgun (WGS) entry which is preliminary data.</text>
</comment>
<feature type="domain" description="N-acetyltransferase" evidence="1">
    <location>
        <begin position="17"/>
        <end position="218"/>
    </location>
</feature>
<dbReference type="InterPro" id="IPR016181">
    <property type="entry name" value="Acyl_CoA_acyltransferase"/>
</dbReference>
<dbReference type="Proteomes" id="UP001595932">
    <property type="component" value="Unassembled WGS sequence"/>
</dbReference>
<keyword evidence="2" id="KW-0808">Transferase</keyword>
<dbReference type="SUPFAM" id="SSF55729">
    <property type="entry name" value="Acyl-CoA N-acyltransferases (Nat)"/>
    <property type="match status" value="1"/>
</dbReference>
<dbReference type="InterPro" id="IPR000182">
    <property type="entry name" value="GNAT_dom"/>
</dbReference>
<dbReference type="EC" id="2.3.-.-" evidence="2"/>
<protein>
    <submittedName>
        <fullName evidence="2">GNAT family N-acetyltransferase</fullName>
        <ecNumber evidence="2">2.3.-.-</ecNumber>
    </submittedName>
</protein>
<organism evidence="2 3">
    <name type="scientific">Planococcus dechangensis</name>
    <dbReference type="NCBI Taxonomy" id="1176255"/>
    <lineage>
        <taxon>Bacteria</taxon>
        <taxon>Bacillati</taxon>
        <taxon>Bacillota</taxon>
        <taxon>Bacilli</taxon>
        <taxon>Bacillales</taxon>
        <taxon>Caryophanaceae</taxon>
        <taxon>Planococcus</taxon>
    </lineage>
</organism>
<sequence length="222" mass="25615">MYKKQQYVFKDSRPVLATVRTYTEEDFEGLIEVQRESFPPPFPPDLLWNEEQLRNHITLYPQGALCVEIDGEIAGSMTGMLTTFDPRQPEHRWDEVTDEGSIRTHNPAGDSLYVVDIGIKPKFRKLKLGRLLMEAMYERVVADGLERLIGGGRMPGYHHHAEKMTAEEYSEKVLSGELRDPVISFLLSCGRMPVAVVPNYLDDEESRNYALLMEWKNPFRQH</sequence>
<dbReference type="CDD" id="cd04301">
    <property type="entry name" value="NAT_SF"/>
    <property type="match status" value="1"/>
</dbReference>
<dbReference type="Gene3D" id="3.40.630.30">
    <property type="match status" value="1"/>
</dbReference>
<dbReference type="EMBL" id="JBHSGL010000015">
    <property type="protein sequence ID" value="MFC4714405.1"/>
    <property type="molecule type" value="Genomic_DNA"/>
</dbReference>
<keyword evidence="3" id="KW-1185">Reference proteome</keyword>
<keyword evidence="2" id="KW-0012">Acyltransferase</keyword>
<gene>
    <name evidence="2" type="ORF">ACFO5U_16250</name>
</gene>
<evidence type="ECO:0000313" key="2">
    <source>
        <dbReference type="EMBL" id="MFC4714405.1"/>
    </source>
</evidence>
<dbReference type="PROSITE" id="PS51186">
    <property type="entry name" value="GNAT"/>
    <property type="match status" value="1"/>
</dbReference>
<dbReference type="RefSeq" id="WP_377280155.1">
    <property type="nucleotide sequence ID" value="NZ_JBHSGL010000015.1"/>
</dbReference>
<evidence type="ECO:0000259" key="1">
    <source>
        <dbReference type="PROSITE" id="PS51186"/>
    </source>
</evidence>
<dbReference type="GO" id="GO:0016746">
    <property type="term" value="F:acyltransferase activity"/>
    <property type="evidence" value="ECO:0007669"/>
    <property type="project" value="UniProtKB-KW"/>
</dbReference>
<proteinExistence type="predicted"/>
<dbReference type="Pfam" id="PF00583">
    <property type="entry name" value="Acetyltransf_1"/>
    <property type="match status" value="1"/>
</dbReference>
<accession>A0ABV9MH21</accession>
<name>A0ABV9MH21_9BACL</name>
<evidence type="ECO:0000313" key="3">
    <source>
        <dbReference type="Proteomes" id="UP001595932"/>
    </source>
</evidence>